<dbReference type="PROSITE" id="PS51819">
    <property type="entry name" value="VOC"/>
    <property type="match status" value="1"/>
</dbReference>
<dbReference type="InterPro" id="IPR037523">
    <property type="entry name" value="VOC_core"/>
</dbReference>
<comment type="caution">
    <text evidence="2">The sequence shown here is derived from an EMBL/GenBank/DDBJ whole genome shotgun (WGS) entry which is preliminary data.</text>
</comment>
<dbReference type="InterPro" id="IPR029068">
    <property type="entry name" value="Glyas_Bleomycin-R_OHBP_Dase"/>
</dbReference>
<name>A0A0V8CWQ2_LACLL</name>
<dbReference type="InterPro" id="IPR004360">
    <property type="entry name" value="Glyas_Fos-R_dOase_dom"/>
</dbReference>
<reference evidence="3" key="1">
    <citation type="submission" date="2015-10" db="EMBL/GenBank/DDBJ databases">
        <title>Draft Genome Sequences of 11 Lactococcus lactis subspecies cremoris strains.</title>
        <authorList>
            <person name="Wels M."/>
            <person name="Backus L."/>
            <person name="Boekhorst J."/>
            <person name="Dijkstra A."/>
            <person name="Beerthuizen M."/>
            <person name="Kelly W."/>
            <person name="Siezen R."/>
            <person name="Bachmann H."/>
            <person name="Van Hijum S."/>
        </authorList>
    </citation>
    <scope>NUCLEOTIDE SEQUENCE [LARGE SCALE GENOMIC DNA]</scope>
    <source>
        <strain evidence="3">LMG8520</strain>
    </source>
</reference>
<dbReference type="Proteomes" id="UP000054230">
    <property type="component" value="Unassembled WGS sequence"/>
</dbReference>
<organism evidence="2 3">
    <name type="scientific">Lactococcus lactis subsp. lactis</name>
    <name type="common">Streptococcus lactis</name>
    <dbReference type="NCBI Taxonomy" id="1360"/>
    <lineage>
        <taxon>Bacteria</taxon>
        <taxon>Bacillati</taxon>
        <taxon>Bacillota</taxon>
        <taxon>Bacilli</taxon>
        <taxon>Lactobacillales</taxon>
        <taxon>Streptococcaceae</taxon>
        <taxon>Lactococcus</taxon>
    </lineage>
</organism>
<evidence type="ECO:0000259" key="1">
    <source>
        <dbReference type="PROSITE" id="PS51819"/>
    </source>
</evidence>
<evidence type="ECO:0000313" key="2">
    <source>
        <dbReference type="EMBL" id="KSU05746.1"/>
    </source>
</evidence>
<accession>A0A0V8CWQ2</accession>
<dbReference type="PANTHER" id="PTHR36437">
    <property type="entry name" value="GLYOXALASE/BLEOMYCIN RESISTANCE PROTEIN/DIOXYGENASE"/>
    <property type="match status" value="1"/>
</dbReference>
<dbReference type="SUPFAM" id="SSF54593">
    <property type="entry name" value="Glyoxalase/Bleomycin resistance protein/Dihydroxybiphenyl dioxygenase"/>
    <property type="match status" value="1"/>
</dbReference>
<sequence>MIQSIVHIALVVNDYDEAIDFYTKKLHFELVEDTYQPEQNKRWGGSISS</sequence>
<gene>
    <name evidence="2" type="ORF">LMG8520_2409</name>
</gene>
<proteinExistence type="predicted"/>
<protein>
    <submittedName>
        <fullName evidence="2">Glyoxalase family protein</fullName>
    </submittedName>
</protein>
<dbReference type="EMBL" id="LKLP01000122">
    <property type="protein sequence ID" value="KSU05746.1"/>
    <property type="molecule type" value="Genomic_DNA"/>
</dbReference>
<dbReference type="PATRIC" id="fig|1360.106.peg.2532"/>
<dbReference type="AlphaFoldDB" id="A0A0V8CWQ2"/>
<dbReference type="PANTHER" id="PTHR36437:SF2">
    <property type="entry name" value="GLYOXALASE_BLEOMYCIN RESISTANCE PROTEIN_DIOXYGENASE"/>
    <property type="match status" value="1"/>
</dbReference>
<dbReference type="Gene3D" id="3.10.180.10">
    <property type="entry name" value="2,3-Dihydroxybiphenyl 1,2-Dioxygenase, domain 1"/>
    <property type="match status" value="1"/>
</dbReference>
<dbReference type="Pfam" id="PF00903">
    <property type="entry name" value="Glyoxalase"/>
    <property type="match status" value="1"/>
</dbReference>
<evidence type="ECO:0000313" key="3">
    <source>
        <dbReference type="Proteomes" id="UP000054230"/>
    </source>
</evidence>
<feature type="domain" description="VOC" evidence="1">
    <location>
        <begin position="4"/>
        <end position="49"/>
    </location>
</feature>